<protein>
    <submittedName>
        <fullName evidence="2">Uncharacterized protein</fullName>
    </submittedName>
</protein>
<accession>A0AAF0UXN4</accession>
<evidence type="ECO:0000313" key="3">
    <source>
        <dbReference type="Proteomes" id="UP001234989"/>
    </source>
</evidence>
<gene>
    <name evidence="2" type="ORF">MTR67_048278</name>
</gene>
<dbReference type="AlphaFoldDB" id="A0AAF0UXN4"/>
<sequence length="51" mass="5799">MPIQSVIRPLVWFITVLLLSSVSSRFESLGDELQLRGIVWRRADCSFSSTT</sequence>
<keyword evidence="3" id="KW-1185">Reference proteome</keyword>
<keyword evidence="1" id="KW-0732">Signal</keyword>
<feature type="signal peptide" evidence="1">
    <location>
        <begin position="1"/>
        <end position="24"/>
    </location>
</feature>
<reference evidence="2" key="1">
    <citation type="submission" date="2023-08" db="EMBL/GenBank/DDBJ databases">
        <title>A de novo genome assembly of Solanum verrucosum Schlechtendal, a Mexican diploid species geographically isolated from the other diploid A-genome species in potato relatives.</title>
        <authorList>
            <person name="Hosaka K."/>
        </authorList>
    </citation>
    <scope>NUCLEOTIDE SEQUENCE</scope>
    <source>
        <tissue evidence="2">Young leaves</tissue>
    </source>
</reference>
<feature type="chain" id="PRO_5042142788" evidence="1">
    <location>
        <begin position="25"/>
        <end position="51"/>
    </location>
</feature>
<dbReference type="Proteomes" id="UP001234989">
    <property type="component" value="Chromosome 11"/>
</dbReference>
<organism evidence="2 3">
    <name type="scientific">Solanum verrucosum</name>
    <dbReference type="NCBI Taxonomy" id="315347"/>
    <lineage>
        <taxon>Eukaryota</taxon>
        <taxon>Viridiplantae</taxon>
        <taxon>Streptophyta</taxon>
        <taxon>Embryophyta</taxon>
        <taxon>Tracheophyta</taxon>
        <taxon>Spermatophyta</taxon>
        <taxon>Magnoliopsida</taxon>
        <taxon>eudicotyledons</taxon>
        <taxon>Gunneridae</taxon>
        <taxon>Pentapetalae</taxon>
        <taxon>asterids</taxon>
        <taxon>lamiids</taxon>
        <taxon>Solanales</taxon>
        <taxon>Solanaceae</taxon>
        <taxon>Solanoideae</taxon>
        <taxon>Solaneae</taxon>
        <taxon>Solanum</taxon>
    </lineage>
</organism>
<name>A0AAF0UXN4_SOLVR</name>
<evidence type="ECO:0000313" key="2">
    <source>
        <dbReference type="EMBL" id="WMV54893.1"/>
    </source>
</evidence>
<proteinExistence type="predicted"/>
<dbReference type="EMBL" id="CP133622">
    <property type="protein sequence ID" value="WMV54893.1"/>
    <property type="molecule type" value="Genomic_DNA"/>
</dbReference>
<evidence type="ECO:0000256" key="1">
    <source>
        <dbReference type="SAM" id="SignalP"/>
    </source>
</evidence>